<evidence type="ECO:0000313" key="1">
    <source>
        <dbReference type="EMBL" id="KAF2467451.1"/>
    </source>
</evidence>
<name>A0ACB6QMS3_9PLEO</name>
<sequence>MTPNSPIDQWTIIMNHSDATPTQAPQAGASEPKIDLTINTKPTPNDTTTTATEKKDSDCTCGARPTIKRNDTNDSAAEDEYIPRSGRTRRRRDPPIRIYSRSPIRYRSRSPARSTMISSSTALLGKVSNFDGIADLPFPARSSVYLATFPFTDRDVKKWSWLFVHGVEDTFIGRRGEREVDVDVDEFGYPLPPVYHHRRARSPYYDPVNTDVPSIFLSRALDTGVVPEPSGKEDANAGLKYWIVVQNAKGKSWKLLIADNRTAAGIMIYYEALNGNSIPFVGAVLGDRKKGERVKFERVEGLEDMASIREKEEGTMGVVC</sequence>
<comment type="caution">
    <text evidence="1">The sequence shown here is derived from an EMBL/GenBank/DDBJ whole genome shotgun (WGS) entry which is preliminary data.</text>
</comment>
<gene>
    <name evidence="1" type="ORF">BDR25DRAFT_305519</name>
</gene>
<dbReference type="EMBL" id="MU003520">
    <property type="protein sequence ID" value="KAF2467451.1"/>
    <property type="molecule type" value="Genomic_DNA"/>
</dbReference>
<protein>
    <submittedName>
        <fullName evidence="1">Uncharacterized protein</fullName>
    </submittedName>
</protein>
<keyword evidence="2" id="KW-1185">Reference proteome</keyword>
<reference evidence="1" key="1">
    <citation type="journal article" date="2020" name="Stud. Mycol.">
        <title>101 Dothideomycetes genomes: a test case for predicting lifestyles and emergence of pathogens.</title>
        <authorList>
            <person name="Haridas S."/>
            <person name="Albert R."/>
            <person name="Binder M."/>
            <person name="Bloem J."/>
            <person name="Labutti K."/>
            <person name="Salamov A."/>
            <person name="Andreopoulos B."/>
            <person name="Baker S."/>
            <person name="Barry K."/>
            <person name="Bills G."/>
            <person name="Bluhm B."/>
            <person name="Cannon C."/>
            <person name="Castanera R."/>
            <person name="Culley D."/>
            <person name="Daum C."/>
            <person name="Ezra D."/>
            <person name="Gonzalez J."/>
            <person name="Henrissat B."/>
            <person name="Kuo A."/>
            <person name="Liang C."/>
            <person name="Lipzen A."/>
            <person name="Lutzoni F."/>
            <person name="Magnuson J."/>
            <person name="Mondo S."/>
            <person name="Nolan M."/>
            <person name="Ohm R."/>
            <person name="Pangilinan J."/>
            <person name="Park H.-J."/>
            <person name="Ramirez L."/>
            <person name="Alfaro M."/>
            <person name="Sun H."/>
            <person name="Tritt A."/>
            <person name="Yoshinaga Y."/>
            <person name="Zwiers L.-H."/>
            <person name="Turgeon B."/>
            <person name="Goodwin S."/>
            <person name="Spatafora J."/>
            <person name="Crous P."/>
            <person name="Grigoriev I."/>
        </authorList>
    </citation>
    <scope>NUCLEOTIDE SEQUENCE</scope>
    <source>
        <strain evidence="1">ATCC 200398</strain>
    </source>
</reference>
<proteinExistence type="predicted"/>
<dbReference type="Proteomes" id="UP000799755">
    <property type="component" value="Unassembled WGS sequence"/>
</dbReference>
<evidence type="ECO:0000313" key="2">
    <source>
        <dbReference type="Proteomes" id="UP000799755"/>
    </source>
</evidence>
<accession>A0ACB6QMS3</accession>
<organism evidence="1 2">
    <name type="scientific">Lindgomyces ingoldianus</name>
    <dbReference type="NCBI Taxonomy" id="673940"/>
    <lineage>
        <taxon>Eukaryota</taxon>
        <taxon>Fungi</taxon>
        <taxon>Dikarya</taxon>
        <taxon>Ascomycota</taxon>
        <taxon>Pezizomycotina</taxon>
        <taxon>Dothideomycetes</taxon>
        <taxon>Pleosporomycetidae</taxon>
        <taxon>Pleosporales</taxon>
        <taxon>Lindgomycetaceae</taxon>
        <taxon>Lindgomyces</taxon>
    </lineage>
</organism>